<protein>
    <submittedName>
        <fullName evidence="4">Caspase family protein</fullName>
    </submittedName>
</protein>
<dbReference type="OrthoDB" id="9816009at2"/>
<accession>A0A844TI58</accession>
<evidence type="ECO:0000259" key="3">
    <source>
        <dbReference type="PROSITE" id="PS50208"/>
    </source>
</evidence>
<evidence type="ECO:0000256" key="2">
    <source>
        <dbReference type="SAM" id="MobiDB-lite"/>
    </source>
</evidence>
<dbReference type="PROSITE" id="PS50208">
    <property type="entry name" value="CASPASE_P20"/>
    <property type="match status" value="1"/>
</dbReference>
<dbReference type="InterPro" id="IPR011600">
    <property type="entry name" value="Pept_C14_caspase"/>
</dbReference>
<dbReference type="GO" id="GO:0006508">
    <property type="term" value="P:proteolysis"/>
    <property type="evidence" value="ECO:0007669"/>
    <property type="project" value="InterPro"/>
</dbReference>
<dbReference type="PANTHER" id="PTHR22576:SF37">
    <property type="entry name" value="MUCOSA-ASSOCIATED LYMPHOID TISSUE LYMPHOMA TRANSLOCATION PROTEIN 1"/>
    <property type="match status" value="1"/>
</dbReference>
<feature type="domain" description="Caspase family p20" evidence="3">
    <location>
        <begin position="52"/>
        <end position="182"/>
    </location>
</feature>
<comment type="caution">
    <text evidence="4">The sequence shown here is derived from an EMBL/GenBank/DDBJ whole genome shotgun (WGS) entry which is preliminary data.</text>
</comment>
<organism evidence="4 5">
    <name type="scientific">Bradyrhizobium cajani</name>
    <dbReference type="NCBI Taxonomy" id="1928661"/>
    <lineage>
        <taxon>Bacteria</taxon>
        <taxon>Pseudomonadati</taxon>
        <taxon>Pseudomonadota</taxon>
        <taxon>Alphaproteobacteria</taxon>
        <taxon>Hyphomicrobiales</taxon>
        <taxon>Nitrobacteraceae</taxon>
        <taxon>Bradyrhizobium</taxon>
    </lineage>
</organism>
<dbReference type="Pfam" id="PF00656">
    <property type="entry name" value="Peptidase_C14"/>
    <property type="match status" value="1"/>
</dbReference>
<dbReference type="GO" id="GO:0004197">
    <property type="term" value="F:cysteine-type endopeptidase activity"/>
    <property type="evidence" value="ECO:0007669"/>
    <property type="project" value="InterPro"/>
</dbReference>
<dbReference type="AlphaFoldDB" id="A0A844TI58"/>
<dbReference type="InterPro" id="IPR052039">
    <property type="entry name" value="Caspase-related_regulators"/>
</dbReference>
<proteinExistence type="predicted"/>
<name>A0A844TI58_9BRAD</name>
<evidence type="ECO:0000256" key="1">
    <source>
        <dbReference type="SAM" id="Coils"/>
    </source>
</evidence>
<dbReference type="InterPro" id="IPR001309">
    <property type="entry name" value="Pept_C14_p20"/>
</dbReference>
<reference evidence="4 5" key="1">
    <citation type="submission" date="2019-12" db="EMBL/GenBank/DDBJ databases">
        <title>Draft genome sequences Bradyrhizobium cajani AMBPC1010, Bradyrhizobium pachyrhizi AMBPC1040 and Bradyrhizobium yuanmingense ALSPC3051, three plant growth promoting strains isolated from nodules of Cajanus cajan L. in Dominican Republic.</title>
        <authorList>
            <person name="Flores-Felix J.D."/>
            <person name="Araujo J."/>
            <person name="Diaz-Alcantara C."/>
            <person name="Gonzalez-Andres F."/>
            <person name="Velazquez E."/>
        </authorList>
    </citation>
    <scope>NUCLEOTIDE SEQUENCE [LARGE SCALE GENOMIC DNA]</scope>
    <source>
        <strain evidence="4 5">1010</strain>
    </source>
</reference>
<dbReference type="EMBL" id="WQNE01000065">
    <property type="protein sequence ID" value="MVT78723.1"/>
    <property type="molecule type" value="Genomic_DNA"/>
</dbReference>
<gene>
    <name evidence="4" type="ORF">GPL20_37805</name>
</gene>
<keyword evidence="1" id="KW-0175">Coiled coil</keyword>
<evidence type="ECO:0000313" key="4">
    <source>
        <dbReference type="EMBL" id="MVT78723.1"/>
    </source>
</evidence>
<dbReference type="SUPFAM" id="SSF52129">
    <property type="entry name" value="Caspase-like"/>
    <property type="match status" value="1"/>
</dbReference>
<feature type="region of interest" description="Disordered" evidence="2">
    <location>
        <begin position="575"/>
        <end position="608"/>
    </location>
</feature>
<dbReference type="PANTHER" id="PTHR22576">
    <property type="entry name" value="MUCOSA ASSOCIATED LYMPHOID TISSUE LYMPHOMA TRANSLOCATION PROTEIN 1/PARACASPASE"/>
    <property type="match status" value="1"/>
</dbReference>
<feature type="compositionally biased region" description="Basic and acidic residues" evidence="2">
    <location>
        <begin position="575"/>
        <end position="596"/>
    </location>
</feature>
<dbReference type="Gene3D" id="3.40.50.1460">
    <property type="match status" value="1"/>
</dbReference>
<sequence>MCDGCHIRGVCIWPCSEYCNGIASGGPQVIPLRQFGLLIFSIWLACGPAHAEKRVALVIGNSAYKNVPKLANPVSDGGLIGGVLKKAGFDTIDVRQDLSASEMRKALREFGNKTRDADVAVVYYAGHGMEVDGANYLIPTDATLETDTDVYDEALPLDRVLVTIETAKQLRLVILDACRDNPFAKSMKRTVASRAIGRGLAKIEPTSPNTMIAFAAKAGSTASDGDSRNSPFATALADHLPKPGLDLRKAFGFVRDDVLKSTGYKQEPYVYGSLGGDDVPLVAAKPAATGPQANPQDAIRRDYELALQLGTRDGWEAFLGQYPDGFYANLAKGQLNKIAAEETRATAEQKARAAEQEKARLIAERAQKAEQEKAAAAARAAEEARIAAEKQKQIEQARADAAEQQRKAAEAAAAKALAEKQAAEKAKAELAAKQAAELAARQTAEKADRGVAADAETQKVAALSPAPASTLSGTDLAKSVQLELRRVGCLTSAADGEWNAASQRSLTQFNKYAGTKFDVKLASLDALDALKAKQGRVCPLVCDRGFRADGDKCVKITCRAGYRVNEDNECEKIEDKKPVATRDDSRQRDDERKKVESAPSKPQSGGQIYCNSAGCRPVRPGCRIEAWGNRTAGALGGGGSSTVEVCN</sequence>
<keyword evidence="5" id="KW-1185">Reference proteome</keyword>
<feature type="coiled-coil region" evidence="1">
    <location>
        <begin position="337"/>
        <end position="433"/>
    </location>
</feature>
<dbReference type="InterPro" id="IPR029030">
    <property type="entry name" value="Caspase-like_dom_sf"/>
</dbReference>
<dbReference type="Proteomes" id="UP000449969">
    <property type="component" value="Unassembled WGS sequence"/>
</dbReference>
<evidence type="ECO:0000313" key="5">
    <source>
        <dbReference type="Proteomes" id="UP000449969"/>
    </source>
</evidence>